<dbReference type="SUPFAM" id="SSF56235">
    <property type="entry name" value="N-terminal nucleophile aminohydrolases (Ntn hydrolases)"/>
    <property type="match status" value="1"/>
</dbReference>
<comment type="similarity">
    <text evidence="1">Belongs to the peptidase S45 family.</text>
</comment>
<comment type="cofactor">
    <cofactor evidence="5">
        <name>Ca(2+)</name>
        <dbReference type="ChEBI" id="CHEBI:29108"/>
    </cofactor>
    <text evidence="5">Binds 1 Ca(2+) ion per dimer.</text>
</comment>
<feature type="binding site" evidence="5">
    <location>
        <position position="321"/>
    </location>
    <ligand>
        <name>Ca(2+)</name>
        <dbReference type="ChEBI" id="CHEBI:29108"/>
    </ligand>
</feature>
<dbReference type="Gene3D" id="1.10.439.10">
    <property type="entry name" value="Penicillin Amidohydrolase, domain 1"/>
    <property type="match status" value="1"/>
</dbReference>
<dbReference type="Proteomes" id="UP000199296">
    <property type="component" value="Unassembled WGS sequence"/>
</dbReference>
<keyword evidence="7" id="KW-1185">Reference proteome</keyword>
<dbReference type="GO" id="GO:0046872">
    <property type="term" value="F:metal ion binding"/>
    <property type="evidence" value="ECO:0007669"/>
    <property type="project" value="UniProtKB-KW"/>
</dbReference>
<dbReference type="RefSeq" id="WP_093367974.1">
    <property type="nucleotide sequence ID" value="NZ_FNCW01000007.1"/>
</dbReference>
<evidence type="ECO:0000313" key="7">
    <source>
        <dbReference type="Proteomes" id="UP000199296"/>
    </source>
</evidence>
<name>A0A1G7X474_9FLAO</name>
<proteinExistence type="inferred from homology"/>
<keyword evidence="3" id="KW-0865">Zymogen</keyword>
<dbReference type="GO" id="GO:0017000">
    <property type="term" value="P:antibiotic biosynthetic process"/>
    <property type="evidence" value="ECO:0007669"/>
    <property type="project" value="InterPro"/>
</dbReference>
<dbReference type="InterPro" id="IPR002692">
    <property type="entry name" value="S45"/>
</dbReference>
<dbReference type="InterPro" id="IPR014395">
    <property type="entry name" value="Pen/GL7ACA/AHL_acylase"/>
</dbReference>
<gene>
    <name evidence="6" type="ORF">SAMN04488027_10744</name>
</gene>
<evidence type="ECO:0000256" key="1">
    <source>
        <dbReference type="ARBA" id="ARBA00006586"/>
    </source>
</evidence>
<dbReference type="CDD" id="cd03747">
    <property type="entry name" value="Ntn_PGA_like"/>
    <property type="match status" value="1"/>
</dbReference>
<dbReference type="Pfam" id="PF01804">
    <property type="entry name" value="Penicil_amidase"/>
    <property type="match status" value="1"/>
</dbReference>
<dbReference type="AlphaFoldDB" id="A0A1G7X474"/>
<dbReference type="OrthoDB" id="9759796at2"/>
<dbReference type="Gene3D" id="1.10.1400.10">
    <property type="match status" value="1"/>
</dbReference>
<dbReference type="InterPro" id="IPR029055">
    <property type="entry name" value="Ntn_hydrolases_N"/>
</dbReference>
<evidence type="ECO:0000256" key="5">
    <source>
        <dbReference type="PIRSR" id="PIRSR001227-2"/>
    </source>
</evidence>
<dbReference type="PANTHER" id="PTHR34218:SF4">
    <property type="entry name" value="ACYL-HOMOSERINE LACTONE ACYLASE QUIP"/>
    <property type="match status" value="1"/>
</dbReference>
<protein>
    <submittedName>
        <fullName evidence="6">Penicillin amidase</fullName>
    </submittedName>
</protein>
<sequence>MKNYIISALIVLALLLIGGSIYFSTVNNFKKEGGFKISKNDFPIQIHRDENGIAYIFAENKADVFRGQGFVMAQDRLFQIEFYRALIRGEAAALVGNSMLQSDIKMRVLDLAGNAKRHYQYLDDKTKQTLAWYCEGYNDYLNVGKDEFPLELSLLDIEPSPLTPEEILSVTHFVGLFHSQNMEDEVLSLNLASRTDLASKLLPLSINLDRTKGLDFSTDSTLISFFNSNRAEFQQSTDPFTANPKLGSNNWAISGEKSASGKPILANDPHVDSRLLPGMFYPVGLFCPEFKAVGIATPGIPGLLSGRNEFVSFGVTNAYGDSQDLFIEETHGDYYLLKDEKTAFTTRTETIQVKDSTPVKIEIRSTRNGPVISDFAVFNILTDDVVSLRWSLAETKSSSIGFEGLLETKNAFEFREALRGMDNMFFNYAIADVEGNIMHQATGLVPVRVRGKGKIPSPANQGDTWLGFIPKDSLPHMINPERGWIGTANHDTRPDDYPYYYSSHFSPYYRYQRIKEVLSKSKIFSTEDFWELILDVKNKQAEILSPIFISALKQDESTRKLATLLEEWDYNEGIDSVGAAVYNVLYNELLYLVMNDELPDELENMYWENVYYWNQRVDDFIVSRHEFIDHKNTPEVETRTDLIIEAGLKTKALLTERLGSNPNNWTWGDIHTIHFVSPLRPEGFGSDLLGAELWPKAGSNQTLNRGAFVKNKEREFETSWFSSFRMVADMNDDEKIIGILAGGSSARVFHPYYKSQLDKWKSEEWIPYWISREKVLEHSKFQLTLE</sequence>
<evidence type="ECO:0000256" key="4">
    <source>
        <dbReference type="PIRSR" id="PIRSR001227-1"/>
    </source>
</evidence>
<evidence type="ECO:0000256" key="2">
    <source>
        <dbReference type="ARBA" id="ARBA00022801"/>
    </source>
</evidence>
<dbReference type="EMBL" id="FNCW01000007">
    <property type="protein sequence ID" value="SDG78360.1"/>
    <property type="molecule type" value="Genomic_DNA"/>
</dbReference>
<dbReference type="PIRSF" id="PIRSF001227">
    <property type="entry name" value="Pen_acylase"/>
    <property type="match status" value="1"/>
</dbReference>
<accession>A0A1G7X474</accession>
<dbReference type="Gene3D" id="2.30.120.10">
    <property type="match status" value="1"/>
</dbReference>
<reference evidence="6 7" key="1">
    <citation type="submission" date="2016-10" db="EMBL/GenBank/DDBJ databases">
        <authorList>
            <person name="de Groot N.N."/>
        </authorList>
    </citation>
    <scope>NUCLEOTIDE SEQUENCE [LARGE SCALE GENOMIC DNA]</scope>
    <source>
        <strain evidence="6 7">DSM 19803</strain>
    </source>
</reference>
<feature type="binding site" evidence="5">
    <location>
        <position position="185"/>
    </location>
    <ligand>
        <name>Ca(2+)</name>
        <dbReference type="ChEBI" id="CHEBI:29108"/>
    </ligand>
</feature>
<evidence type="ECO:0000256" key="3">
    <source>
        <dbReference type="ARBA" id="ARBA00023145"/>
    </source>
</evidence>
<dbReference type="InterPro" id="IPR043146">
    <property type="entry name" value="Penicillin_amidase_N_B-knob"/>
</dbReference>
<keyword evidence="5" id="KW-0479">Metal-binding</keyword>
<organism evidence="6 7">
    <name type="scientific">Psychroflexus sediminis</name>
    <dbReference type="NCBI Taxonomy" id="470826"/>
    <lineage>
        <taxon>Bacteria</taxon>
        <taxon>Pseudomonadati</taxon>
        <taxon>Bacteroidota</taxon>
        <taxon>Flavobacteriia</taxon>
        <taxon>Flavobacteriales</taxon>
        <taxon>Flavobacteriaceae</taxon>
        <taxon>Psychroflexus</taxon>
    </lineage>
</organism>
<dbReference type="GO" id="GO:0016811">
    <property type="term" value="F:hydrolase activity, acting on carbon-nitrogen (but not peptide) bonds, in linear amides"/>
    <property type="evidence" value="ECO:0007669"/>
    <property type="project" value="InterPro"/>
</dbReference>
<keyword evidence="2" id="KW-0378">Hydrolase</keyword>
<keyword evidence="5" id="KW-0106">Calcium</keyword>
<dbReference type="Gene3D" id="3.60.20.10">
    <property type="entry name" value="Glutamine Phosphoribosylpyrophosphate, subunit 1, domain 1"/>
    <property type="match status" value="1"/>
</dbReference>
<evidence type="ECO:0000313" key="6">
    <source>
        <dbReference type="EMBL" id="SDG78360.1"/>
    </source>
</evidence>
<dbReference type="InterPro" id="IPR023343">
    <property type="entry name" value="Penicillin_amidase_dom1"/>
</dbReference>
<dbReference type="PANTHER" id="PTHR34218">
    <property type="entry name" value="PEPTIDASE S45 PENICILLIN AMIDASE"/>
    <property type="match status" value="1"/>
</dbReference>
<dbReference type="InterPro" id="IPR043147">
    <property type="entry name" value="Penicillin_amidase_A-knob"/>
</dbReference>
<feature type="active site" description="Nucleophile" evidence="4">
    <location>
        <position position="248"/>
    </location>
</feature>
<feature type="binding site" evidence="5">
    <location>
        <position position="324"/>
    </location>
    <ligand>
        <name>Ca(2+)</name>
        <dbReference type="ChEBI" id="CHEBI:29108"/>
    </ligand>
</feature>